<accession>A0A8S1J8T6</accession>
<protein>
    <recommendedName>
        <fullName evidence="10">GATA-type domain-containing protein</fullName>
    </recommendedName>
</protein>
<dbReference type="EMBL" id="CAJHUC010002313">
    <property type="protein sequence ID" value="CAD7703587.1"/>
    <property type="molecule type" value="Genomic_DNA"/>
</dbReference>
<keyword evidence="5" id="KW-0804">Transcription</keyword>
<proteinExistence type="inferred from homology"/>
<dbReference type="GO" id="GO:0008270">
    <property type="term" value="F:zinc ion binding"/>
    <property type="evidence" value="ECO:0007669"/>
    <property type="project" value="UniProtKB-KW"/>
</dbReference>
<dbReference type="InterPro" id="IPR000679">
    <property type="entry name" value="Znf_GATA"/>
</dbReference>
<evidence type="ECO:0000256" key="7">
    <source>
        <dbReference type="ARBA" id="ARBA00037539"/>
    </source>
</evidence>
<dbReference type="SUPFAM" id="SSF57716">
    <property type="entry name" value="Glucocorticoid receptor-like (DNA-binding domain)"/>
    <property type="match status" value="1"/>
</dbReference>
<dbReference type="PANTHER" id="PTHR47172:SF24">
    <property type="entry name" value="GATA ZINC FINGER DOMAIN-CONTAINING PROTEIN 14-RELATED"/>
    <property type="match status" value="1"/>
</dbReference>
<keyword evidence="12" id="KW-1185">Reference proteome</keyword>
<evidence type="ECO:0000256" key="8">
    <source>
        <dbReference type="PROSITE-ProRule" id="PRU00094"/>
    </source>
</evidence>
<organism evidence="11 12">
    <name type="scientific">Ostreobium quekettii</name>
    <dbReference type="NCBI Taxonomy" id="121088"/>
    <lineage>
        <taxon>Eukaryota</taxon>
        <taxon>Viridiplantae</taxon>
        <taxon>Chlorophyta</taxon>
        <taxon>core chlorophytes</taxon>
        <taxon>Ulvophyceae</taxon>
        <taxon>TCBD clade</taxon>
        <taxon>Bryopsidales</taxon>
        <taxon>Ostreobineae</taxon>
        <taxon>Ostreobiaceae</taxon>
        <taxon>Ostreobium</taxon>
    </lineage>
</organism>
<dbReference type="InterPro" id="IPR013088">
    <property type="entry name" value="Znf_NHR/GATA"/>
</dbReference>
<dbReference type="Proteomes" id="UP000708148">
    <property type="component" value="Unassembled WGS sequence"/>
</dbReference>
<sequence length="304" mass="32600">MGFASAPPAPLIGGGAEWQRAGRPIHLQAHSVAEWKDGLSEAMQSMPADAVQQLRLLPVNEWKALGQLQVAGFATKAEHDAQRHQEGQSWDTRQSEGDGRGPGVRLQSPCRPEGNGPALPSQGEPRQCVLCGASNTPQWRNGPAGPRTLCNACGIRMHRRSARESGGKPEKKVVTKRKLSDAQPFFIFPSRGTASEPQQIQGPKQVFGAHPVSAAPTLHNRLPAPIVLSCASADAKRLRVRNGAVPVAARSADGGEARVGENARTAESGWVLREEGKPVQEEAFGGWLPGLEMSAEAERRPKRQ</sequence>
<comment type="similarity">
    <text evidence="6">Belongs to the type IV zinc-finger family. Class B subfamily.</text>
</comment>
<dbReference type="PANTHER" id="PTHR47172">
    <property type="entry name" value="OS01G0976800 PROTEIN"/>
    <property type="match status" value="1"/>
</dbReference>
<keyword evidence="2 8" id="KW-0863">Zinc-finger</keyword>
<feature type="domain" description="GATA-type" evidence="10">
    <location>
        <begin position="122"/>
        <end position="177"/>
    </location>
</feature>
<dbReference type="Pfam" id="PF00320">
    <property type="entry name" value="GATA"/>
    <property type="match status" value="1"/>
</dbReference>
<evidence type="ECO:0000256" key="3">
    <source>
        <dbReference type="ARBA" id="ARBA00022833"/>
    </source>
</evidence>
<evidence type="ECO:0000313" key="11">
    <source>
        <dbReference type="EMBL" id="CAD7703587.1"/>
    </source>
</evidence>
<evidence type="ECO:0000256" key="5">
    <source>
        <dbReference type="ARBA" id="ARBA00023163"/>
    </source>
</evidence>
<evidence type="ECO:0000313" key="12">
    <source>
        <dbReference type="Proteomes" id="UP000708148"/>
    </source>
</evidence>
<comment type="caution">
    <text evidence="11">The sequence shown here is derived from an EMBL/GenBank/DDBJ whole genome shotgun (WGS) entry which is preliminary data.</text>
</comment>
<feature type="compositionally biased region" description="Basic and acidic residues" evidence="9">
    <location>
        <begin position="76"/>
        <end position="86"/>
    </location>
</feature>
<gene>
    <name evidence="11" type="ORF">OSTQU699_LOCUS8944</name>
</gene>
<dbReference type="OrthoDB" id="568328at2759"/>
<keyword evidence="4" id="KW-0805">Transcription regulation</keyword>
<keyword evidence="1" id="KW-0479">Metal-binding</keyword>
<evidence type="ECO:0000256" key="4">
    <source>
        <dbReference type="ARBA" id="ARBA00023015"/>
    </source>
</evidence>
<evidence type="ECO:0000259" key="10">
    <source>
        <dbReference type="PROSITE" id="PS50114"/>
    </source>
</evidence>
<reference evidence="11" key="1">
    <citation type="submission" date="2020-12" db="EMBL/GenBank/DDBJ databases">
        <authorList>
            <person name="Iha C."/>
        </authorList>
    </citation>
    <scope>NUCLEOTIDE SEQUENCE</scope>
</reference>
<name>A0A8S1J8T6_9CHLO</name>
<feature type="region of interest" description="Disordered" evidence="9">
    <location>
        <begin position="281"/>
        <end position="304"/>
    </location>
</feature>
<dbReference type="PROSITE" id="PS50114">
    <property type="entry name" value="GATA_ZN_FINGER_2"/>
    <property type="match status" value="1"/>
</dbReference>
<dbReference type="Gene3D" id="3.30.50.10">
    <property type="entry name" value="Erythroid Transcription Factor GATA-1, subunit A"/>
    <property type="match status" value="1"/>
</dbReference>
<evidence type="ECO:0000256" key="1">
    <source>
        <dbReference type="ARBA" id="ARBA00022723"/>
    </source>
</evidence>
<dbReference type="GO" id="GO:0006355">
    <property type="term" value="P:regulation of DNA-templated transcription"/>
    <property type="evidence" value="ECO:0007669"/>
    <property type="project" value="InterPro"/>
</dbReference>
<evidence type="ECO:0000256" key="6">
    <source>
        <dbReference type="ARBA" id="ARBA00024019"/>
    </source>
</evidence>
<dbReference type="GO" id="GO:0043565">
    <property type="term" value="F:sequence-specific DNA binding"/>
    <property type="evidence" value="ECO:0007669"/>
    <property type="project" value="InterPro"/>
</dbReference>
<feature type="non-terminal residue" evidence="11">
    <location>
        <position position="1"/>
    </location>
</feature>
<evidence type="ECO:0000256" key="2">
    <source>
        <dbReference type="ARBA" id="ARBA00022771"/>
    </source>
</evidence>
<comment type="function">
    <text evidence="7">Transcriptional regulator that specifically binds 5'-GATA-3' or 5'-GAT-3' motifs within gene promoters.</text>
</comment>
<evidence type="ECO:0000256" key="9">
    <source>
        <dbReference type="SAM" id="MobiDB-lite"/>
    </source>
</evidence>
<dbReference type="CDD" id="cd00202">
    <property type="entry name" value="ZnF_GATA"/>
    <property type="match status" value="1"/>
</dbReference>
<dbReference type="SMART" id="SM00401">
    <property type="entry name" value="ZnF_GATA"/>
    <property type="match status" value="1"/>
</dbReference>
<keyword evidence="3" id="KW-0862">Zinc</keyword>
<dbReference type="AlphaFoldDB" id="A0A8S1J8T6"/>
<feature type="region of interest" description="Disordered" evidence="9">
    <location>
        <begin position="76"/>
        <end position="123"/>
    </location>
</feature>